<gene>
    <name evidence="1" type="ORF">AWB83_04557</name>
</gene>
<dbReference type="RefSeq" id="WP_279629095.1">
    <property type="nucleotide sequence ID" value="NZ_FCOB02000022.1"/>
</dbReference>
<comment type="caution">
    <text evidence="1">The sequence shown here is derived from an EMBL/GenBank/DDBJ whole genome shotgun (WGS) entry which is preliminary data.</text>
</comment>
<evidence type="ECO:0000313" key="2">
    <source>
        <dbReference type="Proteomes" id="UP000054978"/>
    </source>
</evidence>
<organism evidence="1 2">
    <name type="scientific">Caballeronia ptereochthonis</name>
    <dbReference type="NCBI Taxonomy" id="1777144"/>
    <lineage>
        <taxon>Bacteria</taxon>
        <taxon>Pseudomonadati</taxon>
        <taxon>Pseudomonadota</taxon>
        <taxon>Betaproteobacteria</taxon>
        <taxon>Burkholderiales</taxon>
        <taxon>Burkholderiaceae</taxon>
        <taxon>Caballeronia</taxon>
    </lineage>
</organism>
<name>A0A158CPU4_9BURK</name>
<dbReference type="EMBL" id="FCOB02000022">
    <property type="protein sequence ID" value="SAK84271.1"/>
    <property type="molecule type" value="Genomic_DNA"/>
</dbReference>
<evidence type="ECO:0000313" key="1">
    <source>
        <dbReference type="EMBL" id="SAK84271.1"/>
    </source>
</evidence>
<reference evidence="1" key="1">
    <citation type="submission" date="2016-01" db="EMBL/GenBank/DDBJ databases">
        <authorList>
            <person name="Peeters C."/>
        </authorList>
    </citation>
    <scope>NUCLEOTIDE SEQUENCE [LARGE SCALE GENOMIC DNA]</scope>
    <source>
        <strain evidence="1">LMG 29326</strain>
    </source>
</reference>
<dbReference type="STRING" id="1777144.AWB83_04557"/>
<keyword evidence="2" id="KW-1185">Reference proteome</keyword>
<dbReference type="AlphaFoldDB" id="A0A158CPU4"/>
<protein>
    <submittedName>
        <fullName evidence="1">XRE family transcriptional regulator</fullName>
    </submittedName>
</protein>
<accession>A0A158CPU4</accession>
<sequence length="41" mass="4497">MTTSAVNQIEQSITSEKHSPSLDILDRYATACGKTLRIAFV</sequence>
<dbReference type="Proteomes" id="UP000054978">
    <property type="component" value="Unassembled WGS sequence"/>
</dbReference>
<proteinExistence type="predicted"/>